<reference evidence="7" key="1">
    <citation type="submission" date="2022-11" db="UniProtKB">
        <authorList>
            <consortium name="WormBaseParasite"/>
        </authorList>
    </citation>
    <scope>IDENTIFICATION</scope>
</reference>
<dbReference type="GO" id="GO:0016620">
    <property type="term" value="F:oxidoreductase activity, acting on the aldehyde or oxo group of donors, NAD or NADP as acceptor"/>
    <property type="evidence" value="ECO:0007669"/>
    <property type="project" value="InterPro"/>
</dbReference>
<proteinExistence type="inferred from homology"/>
<dbReference type="Proteomes" id="UP000887581">
    <property type="component" value="Unplaced"/>
</dbReference>
<evidence type="ECO:0000259" key="5">
    <source>
        <dbReference type="Pfam" id="PF00171"/>
    </source>
</evidence>
<feature type="active site" evidence="3">
    <location>
        <position position="474"/>
    </location>
</feature>
<dbReference type="FunFam" id="3.40.605.10:FF:000026">
    <property type="entry name" value="Aldehyde dehydrogenase, putative"/>
    <property type="match status" value="1"/>
</dbReference>
<evidence type="ECO:0000256" key="2">
    <source>
        <dbReference type="ARBA" id="ARBA00023002"/>
    </source>
</evidence>
<evidence type="ECO:0000313" key="7">
    <source>
        <dbReference type="WBParaSite" id="sdigi.contig322.g7437.t1"/>
    </source>
</evidence>
<evidence type="ECO:0000256" key="3">
    <source>
        <dbReference type="PROSITE-ProRule" id="PRU10007"/>
    </source>
</evidence>
<feature type="domain" description="Aldehyde dehydrogenase" evidence="5">
    <location>
        <begin position="430"/>
        <end position="701"/>
    </location>
</feature>
<dbReference type="Gene3D" id="3.40.605.10">
    <property type="entry name" value="Aldehyde Dehydrogenase, Chain A, domain 1"/>
    <property type="match status" value="2"/>
</dbReference>
<dbReference type="Pfam" id="PF00171">
    <property type="entry name" value="Aldedh"/>
    <property type="match status" value="2"/>
</dbReference>
<dbReference type="Gene3D" id="3.40.309.10">
    <property type="entry name" value="Aldehyde Dehydrogenase, Chain A, domain 2"/>
    <property type="match status" value="1"/>
</dbReference>
<sequence length="715" mass="78369">MFLKGVDVAAGDVVFFKKDVDKKNNDAFEEAVANVASEAVIHTALLCDDTGNWVIHAARQSGVSREQLCDVIEKLQPESVEIYRAQVPQTTRISAYRWAETKVGSYYNDIFSPDMHDSKGNEAFYCCQLVAKSYEYAGIQDFCPPHQLNFKDSNGKFLPFWEEYYQKRSLPIPQDVPGSHPAKLIHSNYLKLHFAQVCFPMMNFTVPKTIDSALHFVRGARVALTATKYFDVYQPRNGEILTRCACASAEVIDEVIKDAYEAQQSWAALNAQQRGTILRQAASIIRNFGDQLAHLETVDCGKTIQESGWDVAASADTFEFFAGTAHNIAGNHFPLGNDNYAYTERVPYGIVGGIGVWNYPMLTASWKIAPALMCGNAVVYKPSPFAPITCLLLAQILQSAGLPDGVLSVLQGEAETGQALCEHEGINKGEAETGQALCEHEGINKVTFTGSTATGSKILASCSLLGRMKPVTLELGGKSAMIVCKDADVDIAVTGALMANFFSQGEVCSNASKVLVHKSCYDEFRQKVVEQTKSLIIGDPLLKETKIGATISREHLNKVKAYIDEAVKQGAKLLYGGDVVNVKGLENGYYLSPAVLECIDEQMKIYKEEVFGAAMLIIPFQDDEDAIRMANDTPYGLAAGVFTRNLHLAYSLASKLNAGNIYINTFNITNSMIPFGGMKQSGFGRENGVAALEAFSQWKSIFVNASEKLDNPFRN</sequence>
<dbReference type="PANTHER" id="PTHR11699">
    <property type="entry name" value="ALDEHYDE DEHYDROGENASE-RELATED"/>
    <property type="match status" value="1"/>
</dbReference>
<comment type="similarity">
    <text evidence="1 4">Belongs to the aldehyde dehydrogenase family.</text>
</comment>
<dbReference type="AlphaFoldDB" id="A0A915PX81"/>
<evidence type="ECO:0000313" key="6">
    <source>
        <dbReference type="Proteomes" id="UP000887581"/>
    </source>
</evidence>
<dbReference type="InterPro" id="IPR016162">
    <property type="entry name" value="Ald_DH_N"/>
</dbReference>
<keyword evidence="6" id="KW-1185">Reference proteome</keyword>
<dbReference type="InterPro" id="IPR015590">
    <property type="entry name" value="Aldehyde_DH_dom"/>
</dbReference>
<dbReference type="Gene3D" id="3.90.1720.10">
    <property type="entry name" value="endopeptidase domain like (from Nostoc punctiforme)"/>
    <property type="match status" value="1"/>
</dbReference>
<dbReference type="FunFam" id="3.40.309.10:FF:000012">
    <property type="entry name" value="Betaine aldehyde dehydrogenase"/>
    <property type="match status" value="1"/>
</dbReference>
<evidence type="ECO:0000256" key="4">
    <source>
        <dbReference type="RuleBase" id="RU003345"/>
    </source>
</evidence>
<dbReference type="InterPro" id="IPR016163">
    <property type="entry name" value="Ald_DH_C"/>
</dbReference>
<dbReference type="InterPro" id="IPR016161">
    <property type="entry name" value="Ald_DH/histidinol_DH"/>
</dbReference>
<dbReference type="FunFam" id="3.40.605.10:FF:000007">
    <property type="entry name" value="NAD/NADP-dependent betaine aldehyde dehydrogenase"/>
    <property type="match status" value="1"/>
</dbReference>
<organism evidence="6 7">
    <name type="scientific">Setaria digitata</name>
    <dbReference type="NCBI Taxonomy" id="48799"/>
    <lineage>
        <taxon>Eukaryota</taxon>
        <taxon>Metazoa</taxon>
        <taxon>Ecdysozoa</taxon>
        <taxon>Nematoda</taxon>
        <taxon>Chromadorea</taxon>
        <taxon>Rhabditida</taxon>
        <taxon>Spirurina</taxon>
        <taxon>Spiruromorpha</taxon>
        <taxon>Filarioidea</taxon>
        <taxon>Setariidae</taxon>
        <taxon>Setaria</taxon>
    </lineage>
</organism>
<dbReference type="PROSITE" id="PS00070">
    <property type="entry name" value="ALDEHYDE_DEHYDR_CYS"/>
    <property type="match status" value="1"/>
</dbReference>
<accession>A0A915PX81</accession>
<name>A0A915PX81_9BILA</name>
<evidence type="ECO:0000256" key="1">
    <source>
        <dbReference type="ARBA" id="ARBA00009986"/>
    </source>
</evidence>
<dbReference type="CDD" id="cd07090">
    <property type="entry name" value="ALDH_F9_TMBADH"/>
    <property type="match status" value="1"/>
</dbReference>
<dbReference type="InterPro" id="IPR024453">
    <property type="entry name" value="Peptidase_C92"/>
</dbReference>
<dbReference type="InterPro" id="IPR038765">
    <property type="entry name" value="Papain-like_cys_pep_sf"/>
</dbReference>
<dbReference type="Pfam" id="PF05708">
    <property type="entry name" value="Peptidase_C92"/>
    <property type="match status" value="1"/>
</dbReference>
<dbReference type="SUPFAM" id="SSF54001">
    <property type="entry name" value="Cysteine proteinases"/>
    <property type="match status" value="1"/>
</dbReference>
<dbReference type="InterPro" id="IPR016160">
    <property type="entry name" value="Ald_DH_CS_CYS"/>
</dbReference>
<keyword evidence="2 4" id="KW-0560">Oxidoreductase</keyword>
<feature type="domain" description="Aldehyde dehydrogenase" evidence="5">
    <location>
        <begin position="228"/>
        <end position="428"/>
    </location>
</feature>
<dbReference type="WBParaSite" id="sdigi.contig322.g7437.t1">
    <property type="protein sequence ID" value="sdigi.contig322.g7437.t1"/>
    <property type="gene ID" value="sdigi.contig322.g7437"/>
</dbReference>
<protein>
    <submittedName>
        <fullName evidence="7">Aldehyde dehydrogenase domain-containing protein</fullName>
    </submittedName>
</protein>
<dbReference type="SUPFAM" id="SSF53720">
    <property type="entry name" value="ALDH-like"/>
    <property type="match status" value="1"/>
</dbReference>
<dbReference type="PROSITE" id="PS00687">
    <property type="entry name" value="ALDEHYDE_DEHYDR_GLU"/>
    <property type="match status" value="1"/>
</dbReference>
<dbReference type="InterPro" id="IPR029510">
    <property type="entry name" value="Ald_DH_CS_GLU"/>
</dbReference>